<keyword evidence="3" id="KW-0812">Transmembrane</keyword>
<keyword evidence="3" id="KW-0472">Membrane</keyword>
<evidence type="ECO:0000256" key="3">
    <source>
        <dbReference type="SAM" id="Phobius"/>
    </source>
</evidence>
<dbReference type="PANTHER" id="PTHR33392">
    <property type="entry name" value="POLYISOPRENYL-TEICHOIC ACID--PEPTIDOGLYCAN TEICHOIC ACID TRANSFERASE TAGU"/>
    <property type="match status" value="1"/>
</dbReference>
<dbReference type="PANTHER" id="PTHR33392:SF6">
    <property type="entry name" value="POLYISOPRENYL-TEICHOIC ACID--PEPTIDOGLYCAN TEICHOIC ACID TRANSFERASE TAGU"/>
    <property type="match status" value="1"/>
</dbReference>
<sequence>MPTREQMRSTNKGKQNRPKKRHRIRHTILLIVGLLVLIGLGTGGYAYYNMNRTITKIQNPSQTTKKADKITANKKPVSYLLLGTDTGELGRDYKGRTDTMIVMTVNPKTNVTTMTSIARDTLVTVNGEQMKINAAYAYGTADSAMAAVENLLDIKINGGYILVNMGGLVKMVDAVGGVDVTSPLTFTTEGDDTQADSKSQYSFTANQTYHMDGNEALAFSRMRHEDPNGDYGRQLRQQLILRGVLKNSASVGSLFNDSLLNTLSNNVQTDVSTSSMKNLALSYRSALGNIKQDQMRGTTQSMGALGSVEMMSQTEIDRVHDAISEQMAE</sequence>
<feature type="region of interest" description="Disordered" evidence="2">
    <location>
        <begin position="1"/>
        <end position="21"/>
    </location>
</feature>
<dbReference type="RefSeq" id="WP_224144002.1">
    <property type="nucleotide sequence ID" value="NZ_CBCPIF010000001.1"/>
</dbReference>
<proteinExistence type="inferred from homology"/>
<dbReference type="AlphaFoldDB" id="A0A9Q3XSE9"/>
<accession>A0A9Q3XSE9</accession>
<dbReference type="NCBIfam" id="TIGR00350">
    <property type="entry name" value="lytR_cpsA_psr"/>
    <property type="match status" value="1"/>
</dbReference>
<protein>
    <submittedName>
        <fullName evidence="5">LCP family protein</fullName>
    </submittedName>
</protein>
<reference evidence="5" key="1">
    <citation type="submission" date="2021-05" db="EMBL/GenBank/DDBJ databases">
        <title>Pangenome of Leuconostoc gelidum warrants species status for Leuconostoc gelidum subsp. gasicomitatum.</title>
        <authorList>
            <person name="Johansson P."/>
            <person name="Sade E."/>
            <person name="Hultman J."/>
            <person name="Auvinen P."/>
            <person name="Bjorkroth J."/>
        </authorList>
    </citation>
    <scope>NUCLEOTIDE SEQUENCE</scope>
    <source>
        <strain evidence="5">A.21.4</strain>
    </source>
</reference>
<keyword evidence="3" id="KW-1133">Transmembrane helix</keyword>
<comment type="similarity">
    <text evidence="1">Belongs to the LytR/CpsA/Psr (LCP) family.</text>
</comment>
<name>A0A9Q3XSE9_9LACO</name>
<gene>
    <name evidence="5" type="ORF">KIJ12_02050</name>
</gene>
<comment type="caution">
    <text evidence="5">The sequence shown here is derived from an EMBL/GenBank/DDBJ whole genome shotgun (WGS) entry which is preliminary data.</text>
</comment>
<organism evidence="5 6">
    <name type="scientific">Leuconostoc gasicomitatum</name>
    <dbReference type="NCBI Taxonomy" id="115778"/>
    <lineage>
        <taxon>Bacteria</taxon>
        <taxon>Bacillati</taxon>
        <taxon>Bacillota</taxon>
        <taxon>Bacilli</taxon>
        <taxon>Lactobacillales</taxon>
        <taxon>Lactobacillaceae</taxon>
        <taxon>Leuconostoc</taxon>
        <taxon>Leuconostoc gelidum group</taxon>
    </lineage>
</organism>
<evidence type="ECO:0000256" key="2">
    <source>
        <dbReference type="SAM" id="MobiDB-lite"/>
    </source>
</evidence>
<evidence type="ECO:0000313" key="5">
    <source>
        <dbReference type="EMBL" id="MBZ5961948.1"/>
    </source>
</evidence>
<dbReference type="EMBL" id="JAHBFI010000005">
    <property type="protein sequence ID" value="MBZ5961948.1"/>
    <property type="molecule type" value="Genomic_DNA"/>
</dbReference>
<dbReference type="Proteomes" id="UP000752647">
    <property type="component" value="Unassembled WGS sequence"/>
</dbReference>
<evidence type="ECO:0000313" key="6">
    <source>
        <dbReference type="Proteomes" id="UP000752647"/>
    </source>
</evidence>
<dbReference type="InterPro" id="IPR004474">
    <property type="entry name" value="LytR_CpsA_psr"/>
</dbReference>
<dbReference type="InterPro" id="IPR050922">
    <property type="entry name" value="LytR/CpsA/Psr_CW_biosynth"/>
</dbReference>
<feature type="transmembrane region" description="Helical" evidence="3">
    <location>
        <begin position="27"/>
        <end position="48"/>
    </location>
</feature>
<feature type="domain" description="Cell envelope-related transcriptional attenuator" evidence="4">
    <location>
        <begin position="96"/>
        <end position="248"/>
    </location>
</feature>
<dbReference type="Gene3D" id="3.40.630.190">
    <property type="entry name" value="LCP protein"/>
    <property type="match status" value="1"/>
</dbReference>
<dbReference type="Pfam" id="PF03816">
    <property type="entry name" value="LytR_cpsA_psr"/>
    <property type="match status" value="1"/>
</dbReference>
<evidence type="ECO:0000256" key="1">
    <source>
        <dbReference type="ARBA" id="ARBA00006068"/>
    </source>
</evidence>
<evidence type="ECO:0000259" key="4">
    <source>
        <dbReference type="Pfam" id="PF03816"/>
    </source>
</evidence>